<feature type="domain" description="6-phosphogluconate dehydrogenase NADP-binding" evidence="3">
    <location>
        <begin position="3"/>
        <end position="158"/>
    </location>
</feature>
<dbReference type="Gene3D" id="1.10.1040.10">
    <property type="entry name" value="N-(1-d-carboxylethyl)-l-norvaline Dehydrogenase, domain 2"/>
    <property type="match status" value="1"/>
</dbReference>
<dbReference type="Pfam" id="PF14833">
    <property type="entry name" value="NAD_binding_11"/>
    <property type="match status" value="1"/>
</dbReference>
<dbReference type="InterPro" id="IPR015815">
    <property type="entry name" value="HIBADH-related"/>
</dbReference>
<dbReference type="InterPro" id="IPR006115">
    <property type="entry name" value="6PGDH_NADP-bd"/>
</dbReference>
<dbReference type="InterPro" id="IPR013328">
    <property type="entry name" value="6PGD_dom2"/>
</dbReference>
<name>A0ABS5J128_9BACT</name>
<dbReference type="Gene3D" id="3.40.50.720">
    <property type="entry name" value="NAD(P)-binding Rossmann-like Domain"/>
    <property type="match status" value="1"/>
</dbReference>
<evidence type="ECO:0000313" key="6">
    <source>
        <dbReference type="Proteomes" id="UP000676386"/>
    </source>
</evidence>
<dbReference type="InterPro" id="IPR029154">
    <property type="entry name" value="HIBADH-like_NADP-bd"/>
</dbReference>
<evidence type="ECO:0000256" key="1">
    <source>
        <dbReference type="ARBA" id="ARBA00023002"/>
    </source>
</evidence>
<keyword evidence="6" id="KW-1185">Reference proteome</keyword>
<gene>
    <name evidence="5" type="ORF">KE626_16330</name>
</gene>
<proteinExistence type="predicted"/>
<dbReference type="EMBL" id="JAGTXB010000007">
    <property type="protein sequence ID" value="MBS0028889.1"/>
    <property type="molecule type" value="Genomic_DNA"/>
</dbReference>
<dbReference type="SUPFAM" id="SSF48179">
    <property type="entry name" value="6-phosphogluconate dehydrogenase C-terminal domain-like"/>
    <property type="match status" value="1"/>
</dbReference>
<dbReference type="PANTHER" id="PTHR43580:SF2">
    <property type="entry name" value="CYTOKINE-LIKE NUCLEAR FACTOR N-PAC"/>
    <property type="match status" value="1"/>
</dbReference>
<keyword evidence="1" id="KW-0560">Oxidoreductase</keyword>
<dbReference type="InterPro" id="IPR051265">
    <property type="entry name" value="HIBADH-related_NP60_sf"/>
</dbReference>
<dbReference type="PIRSF" id="PIRSF000103">
    <property type="entry name" value="HIBADH"/>
    <property type="match status" value="1"/>
</dbReference>
<dbReference type="Pfam" id="PF03446">
    <property type="entry name" value="NAD_binding_2"/>
    <property type="match status" value="1"/>
</dbReference>
<accession>A0ABS5J128</accession>
<evidence type="ECO:0000259" key="4">
    <source>
        <dbReference type="Pfam" id="PF14833"/>
    </source>
</evidence>
<dbReference type="PANTHER" id="PTHR43580">
    <property type="entry name" value="OXIDOREDUCTASE GLYR1-RELATED"/>
    <property type="match status" value="1"/>
</dbReference>
<sequence>METIGFIGTGHLGYPIAENLVKAGYTVKIYNRTREKALPLELLGAELVDSPEAAAVKGGVVLSLVADDKAVEAISTDALLQALGSGGIHVSMSTVSPDTSRALAARHRRQGVEFVTAPVFARPEAAAARVGNAVISGEAAAKDRIKPLLEAGFAKNIFDLGVDAGSANVLKLMGNFMIGAAIELMAEAFALAEKSHMDPRVAYEMLTTTLFPGPVFRNYGAMILDRKFTGSPSFSAALGLKDMDLVLQTARSTYTPMPMANLVQARLTSILAKDIHDADWTALAMGALEDAGLNSVPE</sequence>
<dbReference type="InterPro" id="IPR036291">
    <property type="entry name" value="NAD(P)-bd_dom_sf"/>
</dbReference>
<protein>
    <submittedName>
        <fullName evidence="5">NAD(P)-dependent oxidoreductase</fullName>
    </submittedName>
</protein>
<evidence type="ECO:0000259" key="3">
    <source>
        <dbReference type="Pfam" id="PF03446"/>
    </source>
</evidence>
<evidence type="ECO:0000256" key="2">
    <source>
        <dbReference type="ARBA" id="ARBA00023027"/>
    </source>
</evidence>
<comment type="caution">
    <text evidence="5">The sequence shown here is derived from an EMBL/GenBank/DDBJ whole genome shotgun (WGS) entry which is preliminary data.</text>
</comment>
<dbReference type="SUPFAM" id="SSF51735">
    <property type="entry name" value="NAD(P)-binding Rossmann-fold domains"/>
    <property type="match status" value="1"/>
</dbReference>
<organism evidence="5 6">
    <name type="scientific">Chitinophaga hostae</name>
    <dbReference type="NCBI Taxonomy" id="2831022"/>
    <lineage>
        <taxon>Bacteria</taxon>
        <taxon>Pseudomonadati</taxon>
        <taxon>Bacteroidota</taxon>
        <taxon>Chitinophagia</taxon>
        <taxon>Chitinophagales</taxon>
        <taxon>Chitinophagaceae</taxon>
        <taxon>Chitinophaga</taxon>
    </lineage>
</organism>
<keyword evidence="2" id="KW-0520">NAD</keyword>
<evidence type="ECO:0000313" key="5">
    <source>
        <dbReference type="EMBL" id="MBS0028889.1"/>
    </source>
</evidence>
<dbReference type="InterPro" id="IPR008927">
    <property type="entry name" value="6-PGluconate_DH-like_C_sf"/>
</dbReference>
<dbReference type="Proteomes" id="UP000676386">
    <property type="component" value="Unassembled WGS sequence"/>
</dbReference>
<reference evidence="5 6" key="1">
    <citation type="submission" date="2021-04" db="EMBL/GenBank/DDBJ databases">
        <title>Chitinophaga sp. nov., isolated from the rhizosphere soil.</title>
        <authorList>
            <person name="He S."/>
        </authorList>
    </citation>
    <scope>NUCLEOTIDE SEQUENCE [LARGE SCALE GENOMIC DNA]</scope>
    <source>
        <strain evidence="5 6">2R12</strain>
    </source>
</reference>
<feature type="domain" description="3-hydroxyisobutyrate dehydrogenase-like NAD-binding" evidence="4">
    <location>
        <begin position="165"/>
        <end position="283"/>
    </location>
</feature>